<keyword evidence="1" id="KW-0812">Transmembrane</keyword>
<reference evidence="2" key="2">
    <citation type="submission" date="2023-05" db="EMBL/GenBank/DDBJ databases">
        <authorList>
            <person name="Fouks B."/>
        </authorList>
    </citation>
    <scope>NUCLEOTIDE SEQUENCE</scope>
    <source>
        <strain evidence="2">Stay&amp;Tobe</strain>
        <tissue evidence="2">Testes</tissue>
    </source>
</reference>
<keyword evidence="3" id="KW-1185">Reference proteome</keyword>
<dbReference type="EMBL" id="JASPKZ010004177">
    <property type="protein sequence ID" value="KAJ9590921.1"/>
    <property type="molecule type" value="Genomic_DNA"/>
</dbReference>
<comment type="caution">
    <text evidence="2">The sequence shown here is derived from an EMBL/GenBank/DDBJ whole genome shotgun (WGS) entry which is preliminary data.</text>
</comment>
<dbReference type="AlphaFoldDB" id="A0AAD8EI18"/>
<keyword evidence="1" id="KW-0472">Membrane</keyword>
<proteinExistence type="predicted"/>
<gene>
    <name evidence="2" type="ORF">L9F63_016019</name>
</gene>
<evidence type="ECO:0000313" key="2">
    <source>
        <dbReference type="EMBL" id="KAJ9590921.1"/>
    </source>
</evidence>
<organism evidence="2 3">
    <name type="scientific">Diploptera punctata</name>
    <name type="common">Pacific beetle cockroach</name>
    <dbReference type="NCBI Taxonomy" id="6984"/>
    <lineage>
        <taxon>Eukaryota</taxon>
        <taxon>Metazoa</taxon>
        <taxon>Ecdysozoa</taxon>
        <taxon>Arthropoda</taxon>
        <taxon>Hexapoda</taxon>
        <taxon>Insecta</taxon>
        <taxon>Pterygota</taxon>
        <taxon>Neoptera</taxon>
        <taxon>Polyneoptera</taxon>
        <taxon>Dictyoptera</taxon>
        <taxon>Blattodea</taxon>
        <taxon>Blaberoidea</taxon>
        <taxon>Blaberidae</taxon>
        <taxon>Diplopterinae</taxon>
        <taxon>Diploptera</taxon>
    </lineage>
</organism>
<sequence length="58" mass="6603">AILTNFSLCTGHSPSTYLPLFVTEFYYLSLVNYLLSSHEGKRNHCKNNYNKGSGILEF</sequence>
<protein>
    <submittedName>
        <fullName evidence="2">Uncharacterized protein</fullName>
    </submittedName>
</protein>
<keyword evidence="1" id="KW-1133">Transmembrane helix</keyword>
<name>A0AAD8EI18_DIPPU</name>
<feature type="non-terminal residue" evidence="2">
    <location>
        <position position="58"/>
    </location>
</feature>
<dbReference type="Proteomes" id="UP001233999">
    <property type="component" value="Unassembled WGS sequence"/>
</dbReference>
<accession>A0AAD8EI18</accession>
<evidence type="ECO:0000256" key="1">
    <source>
        <dbReference type="SAM" id="Phobius"/>
    </source>
</evidence>
<feature type="non-terminal residue" evidence="2">
    <location>
        <position position="1"/>
    </location>
</feature>
<feature type="transmembrane region" description="Helical" evidence="1">
    <location>
        <begin position="16"/>
        <end position="35"/>
    </location>
</feature>
<evidence type="ECO:0000313" key="3">
    <source>
        <dbReference type="Proteomes" id="UP001233999"/>
    </source>
</evidence>
<reference evidence="2" key="1">
    <citation type="journal article" date="2023" name="IScience">
        <title>Live-bearing cockroach genome reveals convergent evolutionary mechanisms linked to viviparity in insects and beyond.</title>
        <authorList>
            <person name="Fouks B."/>
            <person name="Harrison M.C."/>
            <person name="Mikhailova A.A."/>
            <person name="Marchal E."/>
            <person name="English S."/>
            <person name="Carruthers M."/>
            <person name="Jennings E.C."/>
            <person name="Chiamaka E.L."/>
            <person name="Frigard R.A."/>
            <person name="Pippel M."/>
            <person name="Attardo G.M."/>
            <person name="Benoit J.B."/>
            <person name="Bornberg-Bauer E."/>
            <person name="Tobe S.S."/>
        </authorList>
    </citation>
    <scope>NUCLEOTIDE SEQUENCE</scope>
    <source>
        <strain evidence="2">Stay&amp;Tobe</strain>
    </source>
</reference>